<evidence type="ECO:0000313" key="3">
    <source>
        <dbReference type="Proteomes" id="UP000000442"/>
    </source>
</evidence>
<accession>C0QFX8</accession>
<dbReference type="Proteomes" id="UP000000442">
    <property type="component" value="Chromosome"/>
</dbReference>
<dbReference type="STRING" id="177437.HRM2_24520"/>
<feature type="domain" description="CULT" evidence="1">
    <location>
        <begin position="53"/>
        <end position="152"/>
    </location>
</feature>
<dbReference type="InterPro" id="IPR034750">
    <property type="entry name" value="CULT"/>
</dbReference>
<reference evidence="2 3" key="1">
    <citation type="journal article" date="2009" name="Environ. Microbiol.">
        <title>Genome sequence of Desulfobacterium autotrophicum HRM2, a marine sulfate reducer oxidizing organic carbon completely to carbon dioxide.</title>
        <authorList>
            <person name="Strittmatter A.W."/>
            <person name="Liesegang H."/>
            <person name="Rabus R."/>
            <person name="Decker I."/>
            <person name="Amann J."/>
            <person name="Andres S."/>
            <person name="Henne A."/>
            <person name="Fricke W.F."/>
            <person name="Martinez-Arias R."/>
            <person name="Bartels D."/>
            <person name="Goesmann A."/>
            <person name="Krause L."/>
            <person name="Puehler A."/>
            <person name="Klenk H.P."/>
            <person name="Richter M."/>
            <person name="Schuler M."/>
            <person name="Gloeckner F.O."/>
            <person name="Meyerdierks A."/>
            <person name="Gottschalk G."/>
            <person name="Amann R."/>
        </authorList>
    </citation>
    <scope>NUCLEOTIDE SEQUENCE [LARGE SCALE GENOMIC DNA]</scope>
    <source>
        <strain evidence="3">ATCC 43914 / DSM 3382 / HRM2</strain>
    </source>
</reference>
<organism evidence="2 3">
    <name type="scientific">Desulforapulum autotrophicum (strain ATCC 43914 / DSM 3382 / VKM B-1955 / HRM2)</name>
    <name type="common">Desulfobacterium autotrophicum</name>
    <dbReference type="NCBI Taxonomy" id="177437"/>
    <lineage>
        <taxon>Bacteria</taxon>
        <taxon>Pseudomonadati</taxon>
        <taxon>Thermodesulfobacteriota</taxon>
        <taxon>Desulfobacteria</taxon>
        <taxon>Desulfobacterales</taxon>
        <taxon>Desulfobacteraceae</taxon>
        <taxon>Desulforapulum</taxon>
    </lineage>
</organism>
<proteinExistence type="predicted"/>
<dbReference type="Gene3D" id="2.170.150.20">
    <property type="entry name" value="Peptide methionine sulfoxide reductase"/>
    <property type="match status" value="1"/>
</dbReference>
<protein>
    <recommendedName>
        <fullName evidence="1">CULT domain-containing protein</fullName>
    </recommendedName>
</protein>
<dbReference type="CDD" id="cd15777">
    <property type="entry name" value="CRBN_C_like"/>
    <property type="match status" value="1"/>
</dbReference>
<dbReference type="PROSITE" id="PS51788">
    <property type="entry name" value="CULT"/>
    <property type="match status" value="1"/>
</dbReference>
<gene>
    <name evidence="2" type="ordered locus">HRM2_24520</name>
</gene>
<dbReference type="KEGG" id="dat:HRM2_24520"/>
<evidence type="ECO:0000259" key="1">
    <source>
        <dbReference type="PROSITE" id="PS51788"/>
    </source>
</evidence>
<sequence>MRLICNIYYNHLFRLISIKKEWGDGVLCFRDNQIDQGVVHLALDKNKPQAASREAVLCSFCYNAVTDTDNCIAVNGSHAHIFANPHGYVYEIACYKRADGCVALPVPSVEFSWFKGYYWQVAICKTCSSHLGWFFQSNESSFFGLIQKYLIG</sequence>
<dbReference type="EMBL" id="CP001087">
    <property type="protein sequence ID" value="ACN15546.1"/>
    <property type="molecule type" value="Genomic_DNA"/>
</dbReference>
<keyword evidence="3" id="KW-1185">Reference proteome</keyword>
<dbReference type="eggNOG" id="ENOG503301B">
    <property type="taxonomic scope" value="Bacteria"/>
</dbReference>
<dbReference type="AlphaFoldDB" id="C0QFX8"/>
<dbReference type="FunFam" id="2.170.150.20:FF:000007">
    <property type="entry name" value="Protein cereblon"/>
    <property type="match status" value="1"/>
</dbReference>
<dbReference type="HOGENOM" id="CLU_138600_1_0_7"/>
<name>C0QFX8_DESAH</name>
<evidence type="ECO:0000313" key="2">
    <source>
        <dbReference type="EMBL" id="ACN15546.1"/>
    </source>
</evidence>